<proteinExistence type="predicted"/>
<gene>
    <name evidence="2" type="ORF">BHQ17_16760</name>
</gene>
<feature type="compositionally biased region" description="Low complexity" evidence="1">
    <location>
        <begin position="35"/>
        <end position="53"/>
    </location>
</feature>
<evidence type="ECO:0000256" key="1">
    <source>
        <dbReference type="SAM" id="MobiDB-lite"/>
    </source>
</evidence>
<comment type="caution">
    <text evidence="2">The sequence shown here is derived from an EMBL/GenBank/DDBJ whole genome shotgun (WGS) entry which is preliminary data.</text>
</comment>
<protein>
    <submittedName>
        <fullName evidence="2">Uncharacterized protein</fullName>
    </submittedName>
</protein>
<dbReference type="Proteomes" id="UP000094243">
    <property type="component" value="Unassembled WGS sequence"/>
</dbReference>
<keyword evidence="3" id="KW-1185">Reference proteome</keyword>
<organism evidence="2 3">
    <name type="scientific">Mycolicibacterium holsaticum</name>
    <dbReference type="NCBI Taxonomy" id="152142"/>
    <lineage>
        <taxon>Bacteria</taxon>
        <taxon>Bacillati</taxon>
        <taxon>Actinomycetota</taxon>
        <taxon>Actinomycetes</taxon>
        <taxon>Mycobacteriales</taxon>
        <taxon>Mycobacteriaceae</taxon>
        <taxon>Mycolicibacterium</taxon>
    </lineage>
</organism>
<accession>A0A1E3RPN7</accession>
<name>A0A1E3RPN7_9MYCO</name>
<feature type="region of interest" description="Disordered" evidence="1">
    <location>
        <begin position="26"/>
        <end position="90"/>
    </location>
</feature>
<dbReference type="EMBL" id="MIGZ01000100">
    <property type="protein sequence ID" value="ODQ91357.1"/>
    <property type="molecule type" value="Genomic_DNA"/>
</dbReference>
<dbReference type="OrthoDB" id="4616593at2"/>
<dbReference type="RefSeq" id="WP_069406292.1">
    <property type="nucleotide sequence ID" value="NZ_MIGZ01000100.1"/>
</dbReference>
<evidence type="ECO:0000313" key="2">
    <source>
        <dbReference type="EMBL" id="ODQ91357.1"/>
    </source>
</evidence>
<sequence>MNNKLTRQELPTEDLGDLVVLPERGAGLSGLLDDASASEAGPEPGEPASEPDSLPGAQVAPAIVAPVRSVSPAPTTRKPGRPRTRTKPASAVYVTAGVKKRFEKYRHDNKATNLQVVLEAISAMHKSDKLAQIIEESRYSTAPVNDLFPADPSAVRYLGGGSTQISFSPTPEQEAVIDQIGKTLGFDTRSTWIAPVLNAFLPGKKDAKAR</sequence>
<dbReference type="AlphaFoldDB" id="A0A1E3RPN7"/>
<reference evidence="3" key="1">
    <citation type="submission" date="2016-09" db="EMBL/GenBank/DDBJ databases">
        <authorList>
            <person name="Greninger A.L."/>
            <person name="Jerome K.R."/>
            <person name="Mcnair B."/>
            <person name="Wallis C."/>
            <person name="Fang F."/>
        </authorList>
    </citation>
    <scope>NUCLEOTIDE SEQUENCE [LARGE SCALE GENOMIC DNA]</scope>
    <source>
        <strain evidence="3">M7</strain>
    </source>
</reference>
<evidence type="ECO:0000313" key="3">
    <source>
        <dbReference type="Proteomes" id="UP000094243"/>
    </source>
</evidence>